<dbReference type="AlphaFoldDB" id="A0A4S8LRU7"/>
<dbReference type="Pfam" id="PF23274">
    <property type="entry name" value="DUF7077"/>
    <property type="match status" value="1"/>
</dbReference>
<feature type="domain" description="TRAPPC10/Trs130 C-terminal" evidence="4">
    <location>
        <begin position="1014"/>
        <end position="1133"/>
    </location>
</feature>
<evidence type="ECO:0000313" key="8">
    <source>
        <dbReference type="Proteomes" id="UP000297245"/>
    </source>
</evidence>
<comment type="subcellular location">
    <subcellularLocation>
        <location evidence="1">Golgi apparatus</location>
    </subcellularLocation>
</comment>
<reference evidence="7 8" key="1">
    <citation type="journal article" date="2019" name="Nat. Ecol. Evol.">
        <title>Megaphylogeny resolves global patterns of mushroom evolution.</title>
        <authorList>
            <person name="Varga T."/>
            <person name="Krizsan K."/>
            <person name="Foldi C."/>
            <person name="Dima B."/>
            <person name="Sanchez-Garcia M."/>
            <person name="Sanchez-Ramirez S."/>
            <person name="Szollosi G.J."/>
            <person name="Szarkandi J.G."/>
            <person name="Papp V."/>
            <person name="Albert L."/>
            <person name="Andreopoulos W."/>
            <person name="Angelini C."/>
            <person name="Antonin V."/>
            <person name="Barry K.W."/>
            <person name="Bougher N.L."/>
            <person name="Buchanan P."/>
            <person name="Buyck B."/>
            <person name="Bense V."/>
            <person name="Catcheside P."/>
            <person name="Chovatia M."/>
            <person name="Cooper J."/>
            <person name="Damon W."/>
            <person name="Desjardin D."/>
            <person name="Finy P."/>
            <person name="Geml J."/>
            <person name="Haridas S."/>
            <person name="Hughes K."/>
            <person name="Justo A."/>
            <person name="Karasinski D."/>
            <person name="Kautmanova I."/>
            <person name="Kiss B."/>
            <person name="Kocsube S."/>
            <person name="Kotiranta H."/>
            <person name="LaButti K.M."/>
            <person name="Lechner B.E."/>
            <person name="Liimatainen K."/>
            <person name="Lipzen A."/>
            <person name="Lukacs Z."/>
            <person name="Mihaltcheva S."/>
            <person name="Morgado L.N."/>
            <person name="Niskanen T."/>
            <person name="Noordeloos M.E."/>
            <person name="Ohm R.A."/>
            <person name="Ortiz-Santana B."/>
            <person name="Ovrebo C."/>
            <person name="Racz N."/>
            <person name="Riley R."/>
            <person name="Savchenko A."/>
            <person name="Shiryaev A."/>
            <person name="Soop K."/>
            <person name="Spirin V."/>
            <person name="Szebenyi C."/>
            <person name="Tomsovsky M."/>
            <person name="Tulloss R.E."/>
            <person name="Uehling J."/>
            <person name="Grigoriev I.V."/>
            <person name="Vagvolgyi C."/>
            <person name="Papp T."/>
            <person name="Martin F.M."/>
            <person name="Miettinen O."/>
            <person name="Hibbett D.S."/>
            <person name="Nagy L.G."/>
        </authorList>
    </citation>
    <scope>NUCLEOTIDE SEQUENCE [LARGE SCALE GENOMIC DNA]</scope>
    <source>
        <strain evidence="7 8">CBS 962.96</strain>
    </source>
</reference>
<evidence type="ECO:0000256" key="1">
    <source>
        <dbReference type="ARBA" id="ARBA00004555"/>
    </source>
</evidence>
<evidence type="ECO:0000259" key="4">
    <source>
        <dbReference type="Pfam" id="PF12584"/>
    </source>
</evidence>
<evidence type="ECO:0008006" key="9">
    <source>
        <dbReference type="Google" id="ProtNLM"/>
    </source>
</evidence>
<dbReference type="EMBL" id="ML179286">
    <property type="protein sequence ID" value="THU92186.1"/>
    <property type="molecule type" value="Genomic_DNA"/>
</dbReference>
<organism evidence="7 8">
    <name type="scientific">Dendrothele bispora (strain CBS 962.96)</name>
    <dbReference type="NCBI Taxonomy" id="1314807"/>
    <lineage>
        <taxon>Eukaryota</taxon>
        <taxon>Fungi</taxon>
        <taxon>Dikarya</taxon>
        <taxon>Basidiomycota</taxon>
        <taxon>Agaricomycotina</taxon>
        <taxon>Agaricomycetes</taxon>
        <taxon>Agaricomycetidae</taxon>
        <taxon>Agaricales</taxon>
        <taxon>Agaricales incertae sedis</taxon>
        <taxon>Dendrothele</taxon>
    </lineage>
</organism>
<dbReference type="GO" id="GO:1990071">
    <property type="term" value="C:TRAPPII protein complex"/>
    <property type="evidence" value="ECO:0007669"/>
    <property type="project" value="InterPro"/>
</dbReference>
<keyword evidence="8" id="KW-1185">Reference proteome</keyword>
<dbReference type="GO" id="GO:0034498">
    <property type="term" value="P:early endosome to Golgi transport"/>
    <property type="evidence" value="ECO:0007669"/>
    <property type="project" value="TreeGrafter"/>
</dbReference>
<dbReference type="GO" id="GO:0005829">
    <property type="term" value="C:cytosol"/>
    <property type="evidence" value="ECO:0007669"/>
    <property type="project" value="GOC"/>
</dbReference>
<gene>
    <name evidence="7" type="ORF">K435DRAFT_829706</name>
</gene>
<dbReference type="InterPro" id="IPR022233">
    <property type="entry name" value="TRAPPC10/Trs130_C"/>
</dbReference>
<name>A0A4S8LRU7_DENBC</name>
<keyword evidence="2" id="KW-0813">Transport</keyword>
<dbReference type="InterPro" id="IPR055505">
    <property type="entry name" value="DUF7077"/>
</dbReference>
<dbReference type="InterPro" id="IPR056913">
    <property type="entry name" value="TRAPPC10/Trs130_N"/>
</dbReference>
<protein>
    <recommendedName>
        <fullName evidence="9">Trafficking protein particle complex subunit 10</fullName>
    </recommendedName>
</protein>
<dbReference type="PANTHER" id="PTHR13251:SF3">
    <property type="entry name" value="TRAFFICKING PROTEIN PARTICLE COMPLEX SUBUNIT 10"/>
    <property type="match status" value="1"/>
</dbReference>
<evidence type="ECO:0000256" key="3">
    <source>
        <dbReference type="ARBA" id="ARBA00023034"/>
    </source>
</evidence>
<evidence type="ECO:0000256" key="2">
    <source>
        <dbReference type="ARBA" id="ARBA00022448"/>
    </source>
</evidence>
<feature type="domain" description="DUF7077" evidence="6">
    <location>
        <begin position="698"/>
        <end position="803"/>
    </location>
</feature>
<feature type="domain" description="TRAPPC10/Trs130 N-terminal" evidence="5">
    <location>
        <begin position="3"/>
        <end position="317"/>
    </location>
</feature>
<dbReference type="Pfam" id="PF23036">
    <property type="entry name" value="TRAPPC10_1st"/>
    <property type="match status" value="1"/>
</dbReference>
<evidence type="ECO:0000259" key="5">
    <source>
        <dbReference type="Pfam" id="PF23036"/>
    </source>
</evidence>
<dbReference type="Pfam" id="PF12584">
    <property type="entry name" value="TRAPPC10"/>
    <property type="match status" value="1"/>
</dbReference>
<evidence type="ECO:0000259" key="6">
    <source>
        <dbReference type="Pfam" id="PF23274"/>
    </source>
</evidence>
<dbReference type="OrthoDB" id="10256906at2759"/>
<evidence type="ECO:0000313" key="7">
    <source>
        <dbReference type="EMBL" id="THU92186.1"/>
    </source>
</evidence>
<sequence>MAKKSVLVSYAGLPSFLLSSNWDQFKQTLLAQLPLRNIHWKSASRTSIRTIQELDVSLVPLDSIRDELTSQVPTSILEKPLLNLYIVTCENADLEAYRTTIKKQVKEWHATVSNRKNQEWMILHVVRPDAKTPSGTFFQLKGSVLDKLKADFNTDKRDRCMQLIWTTNPSMWGEFITKLKDGMLVAFEAAVAQREEEVKRSESQRQMPGWNFCTFFILKESLASSFEGVTLSDEALLQYDELEASFYQALKEKNLSWFGTLISPTSKDDSSPLLSISKKPYRDLILANTITVFDFRIYLLTRQCELLAQSGRTTEVCKKTSAFLGAFGRRLREVEKDLPRFFLQSWIYSSALSVVEQCDSWTSGLSDVQLAVLNAGKGELLELARNQLDLIGMNLGFLPQKPPFSNVWVPISTETKSTAKISNPQLLKALDSQDAFYEVYINTTNHAIDLYAKAGRRKFALKLHGSLAALDLHRGQLDVALTTYNSLPAHYAPHMWTSLESSMLQRALETHAALGKPKDREWIHILLSFLSTYASSSGADMLMKEDEKIAYISGLIDALKVSASELESDLPHPDHPAISTQVSSSATLAETRDGMYLDATVYNSLPCSLPIDEISVILTGRDSERQRFSIAVESLNPGTSQIRMFSPVSNAGTFLLESSEIRMSRLLFHWTHRRTSTPKVSRAGRTSGVLVRIPRDLQAFDVQLRQPPRVQFGQSPSMIVAVSTGRNEVSKAILKLSTSSVTFDCQDTSLHTDGSAEVEFTPDSIILSNLPRNHVVELLVPHSDVSVFNAMKVPIEVEYVTTAEISMTRVLRLSRIISTALPISVNVEDFFRGKQLFSKFTVSTLSHQHVRIASAVLEPPRIDDNKVRVVTSCSQKRSTATVTPSQPANFLFQIKSDGPVRDPLTLNIKYRMLREEVEFVIDMAIDEVLDTHPEWHAHRTQLHAKLIEMLESDASWVEIYSISGELDVPGSIVAPGELHEPIEKTKKILQSHQHPRSPQGPWHEISIPVDVPSMTSTYLYAGQPISALLSIHTTFHWGSHADDKQRQYSIQYDVEEMVKEWLVSGKKRGSFSAMDDTTFTVPITLVALHHGEFTLPRVVVSALPLQNELTMGSMSIPSTETYQVHGAEKVLILPRGGRSTFVLGMGST</sequence>
<dbReference type="Proteomes" id="UP000297245">
    <property type="component" value="Unassembled WGS sequence"/>
</dbReference>
<accession>A0A4S8LRU7</accession>
<keyword evidence="3" id="KW-0333">Golgi apparatus</keyword>
<proteinExistence type="predicted"/>
<dbReference type="InterPro" id="IPR045126">
    <property type="entry name" value="TRAPPC10/Trs130"/>
</dbReference>
<dbReference type="PANTHER" id="PTHR13251">
    <property type="entry name" value="EPILEPSY HOLOPROSENCEPHALY CANDIDATE 1/TMEM1"/>
    <property type="match status" value="1"/>
</dbReference>
<dbReference type="GO" id="GO:0006891">
    <property type="term" value="P:intra-Golgi vesicle-mediated transport"/>
    <property type="evidence" value="ECO:0007669"/>
    <property type="project" value="TreeGrafter"/>
</dbReference>